<dbReference type="WBParaSite" id="Pan_g19961.t1">
    <property type="protein sequence ID" value="Pan_g19961.t1"/>
    <property type="gene ID" value="Pan_g19961"/>
</dbReference>
<proteinExistence type="predicted"/>
<evidence type="ECO:0000313" key="2">
    <source>
        <dbReference type="WBParaSite" id="Pan_g19961.t1"/>
    </source>
</evidence>
<dbReference type="Proteomes" id="UP000492821">
    <property type="component" value="Unassembled WGS sequence"/>
</dbReference>
<name>A0A7E4ZVF2_PANRE</name>
<sequence>MITWFNDNRVFFFWTKLYVDFYYVSKECRMTPDEMRYLLKSGNFGSGIDICATLTESVNFSTTCPLFAHYKDITLEVTNLVFDGSIATILHENQIRPEKIRLRVLDISDTVLLEMFDYFLALSVPPRFVVVLFAQTKPVTLA</sequence>
<reference evidence="2" key="2">
    <citation type="submission" date="2020-10" db="UniProtKB">
        <authorList>
            <consortium name="WormBaseParasite"/>
        </authorList>
    </citation>
    <scope>IDENTIFICATION</scope>
</reference>
<evidence type="ECO:0000313" key="1">
    <source>
        <dbReference type="Proteomes" id="UP000492821"/>
    </source>
</evidence>
<organism evidence="1 2">
    <name type="scientific">Panagrellus redivivus</name>
    <name type="common">Microworm</name>
    <dbReference type="NCBI Taxonomy" id="6233"/>
    <lineage>
        <taxon>Eukaryota</taxon>
        <taxon>Metazoa</taxon>
        <taxon>Ecdysozoa</taxon>
        <taxon>Nematoda</taxon>
        <taxon>Chromadorea</taxon>
        <taxon>Rhabditida</taxon>
        <taxon>Tylenchina</taxon>
        <taxon>Panagrolaimomorpha</taxon>
        <taxon>Panagrolaimoidea</taxon>
        <taxon>Panagrolaimidae</taxon>
        <taxon>Panagrellus</taxon>
    </lineage>
</organism>
<keyword evidence="1" id="KW-1185">Reference proteome</keyword>
<reference evidence="1" key="1">
    <citation type="journal article" date="2013" name="Genetics">
        <title>The draft genome and transcriptome of Panagrellus redivivus are shaped by the harsh demands of a free-living lifestyle.</title>
        <authorList>
            <person name="Srinivasan J."/>
            <person name="Dillman A.R."/>
            <person name="Macchietto M.G."/>
            <person name="Heikkinen L."/>
            <person name="Lakso M."/>
            <person name="Fracchia K.M."/>
            <person name="Antoshechkin I."/>
            <person name="Mortazavi A."/>
            <person name="Wong G."/>
            <person name="Sternberg P.W."/>
        </authorList>
    </citation>
    <scope>NUCLEOTIDE SEQUENCE [LARGE SCALE GENOMIC DNA]</scope>
    <source>
        <strain evidence="1">MT8872</strain>
    </source>
</reference>
<accession>A0A7E4ZVF2</accession>
<dbReference type="AlphaFoldDB" id="A0A7E4ZVF2"/>
<protein>
    <submittedName>
        <fullName evidence="2">FTH domain-containing protein</fullName>
    </submittedName>
</protein>